<dbReference type="GO" id="GO:0003677">
    <property type="term" value="F:DNA binding"/>
    <property type="evidence" value="ECO:0007669"/>
    <property type="project" value="InterPro"/>
</dbReference>
<name>A0A374P4Z9_9FIRM</name>
<dbReference type="RefSeq" id="WP_118033198.1">
    <property type="nucleotide sequence ID" value="NZ_QSON01000008.1"/>
</dbReference>
<dbReference type="SUPFAM" id="SSF47413">
    <property type="entry name" value="lambda repressor-like DNA-binding domains"/>
    <property type="match status" value="1"/>
</dbReference>
<gene>
    <name evidence="2" type="ORF">DXD79_17245</name>
</gene>
<protein>
    <submittedName>
        <fullName evidence="2">XRE family transcriptional regulator</fullName>
    </submittedName>
</protein>
<dbReference type="Gene3D" id="1.10.260.40">
    <property type="entry name" value="lambda repressor-like DNA-binding domains"/>
    <property type="match status" value="1"/>
</dbReference>
<dbReference type="CDD" id="cd00093">
    <property type="entry name" value="HTH_XRE"/>
    <property type="match status" value="1"/>
</dbReference>
<evidence type="ECO:0000313" key="3">
    <source>
        <dbReference type="Proteomes" id="UP000263014"/>
    </source>
</evidence>
<comment type="caution">
    <text evidence="2">The sequence shown here is derived from an EMBL/GenBank/DDBJ whole genome shotgun (WGS) entry which is preliminary data.</text>
</comment>
<feature type="domain" description="HTH cro/C1-type" evidence="1">
    <location>
        <begin position="10"/>
        <end position="41"/>
    </location>
</feature>
<evidence type="ECO:0000313" key="2">
    <source>
        <dbReference type="EMBL" id="RGJ02189.1"/>
    </source>
</evidence>
<dbReference type="AlphaFoldDB" id="A0A374P4Z9"/>
<dbReference type="PROSITE" id="PS50943">
    <property type="entry name" value="HTH_CROC1"/>
    <property type="match status" value="1"/>
</dbReference>
<sequence>MDNEKFGQFVRSMRKERQMTQQQLAERLHLTDKAVSKWERGVSQTKGY</sequence>
<dbReference type="EMBL" id="QSON01000008">
    <property type="protein sequence ID" value="RGJ02189.1"/>
    <property type="molecule type" value="Genomic_DNA"/>
</dbReference>
<dbReference type="InterPro" id="IPR001387">
    <property type="entry name" value="Cro/C1-type_HTH"/>
</dbReference>
<organism evidence="2 3">
    <name type="scientific">Hungatella hathewayi</name>
    <dbReference type="NCBI Taxonomy" id="154046"/>
    <lineage>
        <taxon>Bacteria</taxon>
        <taxon>Bacillati</taxon>
        <taxon>Bacillota</taxon>
        <taxon>Clostridia</taxon>
        <taxon>Lachnospirales</taxon>
        <taxon>Lachnospiraceae</taxon>
        <taxon>Hungatella</taxon>
    </lineage>
</organism>
<dbReference type="Pfam" id="PF01381">
    <property type="entry name" value="HTH_3"/>
    <property type="match status" value="1"/>
</dbReference>
<accession>A0A374P4Z9</accession>
<evidence type="ECO:0000259" key="1">
    <source>
        <dbReference type="PROSITE" id="PS50943"/>
    </source>
</evidence>
<dbReference type="InterPro" id="IPR010982">
    <property type="entry name" value="Lambda_DNA-bd_dom_sf"/>
</dbReference>
<proteinExistence type="predicted"/>
<dbReference type="Proteomes" id="UP000263014">
    <property type="component" value="Unassembled WGS sequence"/>
</dbReference>
<reference evidence="2 3" key="1">
    <citation type="submission" date="2018-08" db="EMBL/GenBank/DDBJ databases">
        <title>A genome reference for cultivated species of the human gut microbiota.</title>
        <authorList>
            <person name="Zou Y."/>
            <person name="Xue W."/>
            <person name="Luo G."/>
        </authorList>
    </citation>
    <scope>NUCLEOTIDE SEQUENCE [LARGE SCALE GENOMIC DNA]</scope>
    <source>
        <strain evidence="2 3">TM09-12</strain>
    </source>
</reference>